<feature type="binding site" evidence="6">
    <location>
        <position position="100"/>
    </location>
    <ligand>
        <name>Zn(2+)</name>
        <dbReference type="ChEBI" id="CHEBI:29105"/>
    </ligand>
</feature>
<dbReference type="SMART" id="SM00947">
    <property type="entry name" value="Pro_CA"/>
    <property type="match status" value="1"/>
</dbReference>
<evidence type="ECO:0000256" key="7">
    <source>
        <dbReference type="RuleBase" id="RU003956"/>
    </source>
</evidence>
<evidence type="ECO:0000256" key="4">
    <source>
        <dbReference type="ARBA" id="ARBA00023239"/>
    </source>
</evidence>
<dbReference type="GO" id="GO:0008270">
    <property type="term" value="F:zinc ion binding"/>
    <property type="evidence" value="ECO:0007669"/>
    <property type="project" value="UniProtKB-UniRule"/>
</dbReference>
<evidence type="ECO:0000256" key="1">
    <source>
        <dbReference type="ARBA" id="ARBA00006217"/>
    </source>
</evidence>
<dbReference type="Gene3D" id="3.40.1050.10">
    <property type="entry name" value="Carbonic anhydrase"/>
    <property type="match status" value="1"/>
</dbReference>
<comment type="cofactor">
    <cofactor evidence="6">
        <name>Zn(2+)</name>
        <dbReference type="ChEBI" id="CHEBI:29105"/>
    </cofactor>
    <text evidence="6">Binds 1 zinc ion per subunit.</text>
</comment>
<dbReference type="EMBL" id="CP036278">
    <property type="protein sequence ID" value="QDU57999.1"/>
    <property type="molecule type" value="Genomic_DNA"/>
</dbReference>
<sequence length="257" mass="28456">MHYTTKAVWFLVFTLCIAGCNEAIEEDDEDKSAHRATSTESQLTRTTSAARPATAEEAFESLIEGNSRFVAGEPMHPHDSAQYRASLVNEQHPFATVLACSDSRVTPELIFDQGIGDRFVIRVAGNVVDDDVAGSIEYAVDHLGTKLLVVMGHEHCGAVTAAYHSYVANDMKEREPHEIDSLLHRIEPAMRGLDPSQSPEDQIAQGIENQVRAAIEELSEIPDLRDGLRDGRYKIMGAIYSLHTGEVRFLDEFDNDI</sequence>
<keyword evidence="3 6" id="KW-0862">Zinc</keyword>
<evidence type="ECO:0000256" key="3">
    <source>
        <dbReference type="ARBA" id="ARBA00022833"/>
    </source>
</evidence>
<feature type="binding site" evidence="6">
    <location>
        <position position="153"/>
    </location>
    <ligand>
        <name>Zn(2+)</name>
        <dbReference type="ChEBI" id="CHEBI:29105"/>
    </ligand>
</feature>
<proteinExistence type="inferred from homology"/>
<comment type="catalytic activity">
    <reaction evidence="5 7">
        <text>hydrogencarbonate + H(+) = CO2 + H2O</text>
        <dbReference type="Rhea" id="RHEA:10748"/>
        <dbReference type="ChEBI" id="CHEBI:15377"/>
        <dbReference type="ChEBI" id="CHEBI:15378"/>
        <dbReference type="ChEBI" id="CHEBI:16526"/>
        <dbReference type="ChEBI" id="CHEBI:17544"/>
        <dbReference type="EC" id="4.2.1.1"/>
    </reaction>
</comment>
<comment type="function">
    <text evidence="7">Reversible hydration of carbon dioxide.</text>
</comment>
<evidence type="ECO:0000313" key="10">
    <source>
        <dbReference type="Proteomes" id="UP000315750"/>
    </source>
</evidence>
<dbReference type="Pfam" id="PF00484">
    <property type="entry name" value="Pro_CA"/>
    <property type="match status" value="1"/>
</dbReference>
<dbReference type="OrthoDB" id="9769739at2"/>
<gene>
    <name evidence="9" type="primary">cynT_1</name>
    <name evidence="9" type="ORF">Pan181_42240</name>
</gene>
<dbReference type="InterPro" id="IPR036874">
    <property type="entry name" value="Carbonic_anhydrase_sf"/>
</dbReference>
<dbReference type="CDD" id="cd03378">
    <property type="entry name" value="beta_CA_cladeC"/>
    <property type="match status" value="1"/>
</dbReference>
<dbReference type="PANTHER" id="PTHR11002">
    <property type="entry name" value="CARBONIC ANHYDRASE"/>
    <property type="match status" value="1"/>
</dbReference>
<dbReference type="PROSITE" id="PS00705">
    <property type="entry name" value="PROK_CO2_ANHYDRASE_2"/>
    <property type="match status" value="1"/>
</dbReference>
<comment type="similarity">
    <text evidence="1 7">Belongs to the beta-class carbonic anhydrase family.</text>
</comment>
<dbReference type="RefSeq" id="WP_145249498.1">
    <property type="nucleotide sequence ID" value="NZ_CP036278.1"/>
</dbReference>
<accession>A0A518ATD9</accession>
<evidence type="ECO:0000256" key="2">
    <source>
        <dbReference type="ARBA" id="ARBA00012925"/>
    </source>
</evidence>
<keyword evidence="4 7" id="KW-0456">Lyase</keyword>
<feature type="region of interest" description="Disordered" evidence="8">
    <location>
        <begin position="27"/>
        <end position="54"/>
    </location>
</feature>
<keyword evidence="6" id="KW-0479">Metal-binding</keyword>
<dbReference type="InterPro" id="IPR001765">
    <property type="entry name" value="Carbonic_anhydrase"/>
</dbReference>
<dbReference type="EC" id="4.2.1.1" evidence="2 7"/>
<dbReference type="KEGG" id="amuc:Pan181_42240"/>
<organism evidence="9 10">
    <name type="scientific">Aeoliella mucimassa</name>
    <dbReference type="NCBI Taxonomy" id="2527972"/>
    <lineage>
        <taxon>Bacteria</taxon>
        <taxon>Pseudomonadati</taxon>
        <taxon>Planctomycetota</taxon>
        <taxon>Planctomycetia</taxon>
        <taxon>Pirellulales</taxon>
        <taxon>Lacipirellulaceae</taxon>
        <taxon>Aeoliella</taxon>
    </lineage>
</organism>
<dbReference type="AlphaFoldDB" id="A0A518ATD9"/>
<dbReference type="Proteomes" id="UP000315750">
    <property type="component" value="Chromosome"/>
</dbReference>
<name>A0A518ATD9_9BACT</name>
<dbReference type="SUPFAM" id="SSF53056">
    <property type="entry name" value="beta-carbonic anhydrase, cab"/>
    <property type="match status" value="1"/>
</dbReference>
<feature type="binding site" evidence="6">
    <location>
        <position position="156"/>
    </location>
    <ligand>
        <name>Zn(2+)</name>
        <dbReference type="ChEBI" id="CHEBI:29105"/>
    </ligand>
</feature>
<feature type="binding site" evidence="6">
    <location>
        <position position="102"/>
    </location>
    <ligand>
        <name>Zn(2+)</name>
        <dbReference type="ChEBI" id="CHEBI:29105"/>
    </ligand>
</feature>
<dbReference type="PANTHER" id="PTHR11002:SF79">
    <property type="entry name" value="CARBONIC ANHYDRASE 2"/>
    <property type="match status" value="1"/>
</dbReference>
<evidence type="ECO:0000256" key="6">
    <source>
        <dbReference type="PIRSR" id="PIRSR601765-1"/>
    </source>
</evidence>
<evidence type="ECO:0000256" key="5">
    <source>
        <dbReference type="ARBA" id="ARBA00048348"/>
    </source>
</evidence>
<dbReference type="PROSITE" id="PS00704">
    <property type="entry name" value="PROK_CO2_ANHYDRASE_1"/>
    <property type="match status" value="1"/>
</dbReference>
<feature type="compositionally biased region" description="Low complexity" evidence="8">
    <location>
        <begin position="44"/>
        <end position="54"/>
    </location>
</feature>
<reference evidence="9 10" key="1">
    <citation type="submission" date="2019-02" db="EMBL/GenBank/DDBJ databases">
        <title>Deep-cultivation of Planctomycetes and their phenomic and genomic characterization uncovers novel biology.</title>
        <authorList>
            <person name="Wiegand S."/>
            <person name="Jogler M."/>
            <person name="Boedeker C."/>
            <person name="Pinto D."/>
            <person name="Vollmers J."/>
            <person name="Rivas-Marin E."/>
            <person name="Kohn T."/>
            <person name="Peeters S.H."/>
            <person name="Heuer A."/>
            <person name="Rast P."/>
            <person name="Oberbeckmann S."/>
            <person name="Bunk B."/>
            <person name="Jeske O."/>
            <person name="Meyerdierks A."/>
            <person name="Storesund J.E."/>
            <person name="Kallscheuer N."/>
            <person name="Luecker S."/>
            <person name="Lage O.M."/>
            <person name="Pohl T."/>
            <person name="Merkel B.J."/>
            <person name="Hornburger P."/>
            <person name="Mueller R.-W."/>
            <person name="Bruemmer F."/>
            <person name="Labrenz M."/>
            <person name="Spormann A.M."/>
            <person name="Op den Camp H."/>
            <person name="Overmann J."/>
            <person name="Amann R."/>
            <person name="Jetten M.S.M."/>
            <person name="Mascher T."/>
            <person name="Medema M.H."/>
            <person name="Devos D.P."/>
            <person name="Kaster A.-K."/>
            <person name="Ovreas L."/>
            <person name="Rohde M."/>
            <person name="Galperin M.Y."/>
            <person name="Jogler C."/>
        </authorList>
    </citation>
    <scope>NUCLEOTIDE SEQUENCE [LARGE SCALE GENOMIC DNA]</scope>
    <source>
        <strain evidence="9 10">Pan181</strain>
    </source>
</reference>
<dbReference type="GO" id="GO:0015976">
    <property type="term" value="P:carbon utilization"/>
    <property type="evidence" value="ECO:0007669"/>
    <property type="project" value="InterPro"/>
</dbReference>
<evidence type="ECO:0000313" key="9">
    <source>
        <dbReference type="EMBL" id="QDU57999.1"/>
    </source>
</evidence>
<dbReference type="InterPro" id="IPR015892">
    <property type="entry name" value="Carbonic_anhydrase_CS"/>
</dbReference>
<keyword evidence="10" id="KW-1185">Reference proteome</keyword>
<dbReference type="GO" id="GO:0004089">
    <property type="term" value="F:carbonate dehydratase activity"/>
    <property type="evidence" value="ECO:0007669"/>
    <property type="project" value="UniProtKB-UniRule"/>
</dbReference>
<protein>
    <recommendedName>
        <fullName evidence="2 7">Carbonic anhydrase</fullName>
        <ecNumber evidence="2 7">4.2.1.1</ecNumber>
    </recommendedName>
    <alternativeName>
        <fullName evidence="7">Carbonate dehydratase</fullName>
    </alternativeName>
</protein>
<evidence type="ECO:0000256" key="8">
    <source>
        <dbReference type="SAM" id="MobiDB-lite"/>
    </source>
</evidence>